<keyword evidence="5" id="KW-1185">Reference proteome</keyword>
<dbReference type="InterPro" id="IPR010099">
    <property type="entry name" value="SDR39U1"/>
</dbReference>
<dbReference type="SUPFAM" id="SSF51735">
    <property type="entry name" value="NAD(P)-binding Rossmann-fold domains"/>
    <property type="match status" value="1"/>
</dbReference>
<dbReference type="RefSeq" id="WP_257821637.1">
    <property type="nucleotide sequence ID" value="NZ_JABXYM010000001.1"/>
</dbReference>
<dbReference type="PANTHER" id="PTHR11092:SF0">
    <property type="entry name" value="EPIMERASE FAMILY PROTEIN SDR39U1"/>
    <property type="match status" value="1"/>
</dbReference>
<dbReference type="PANTHER" id="PTHR11092">
    <property type="entry name" value="SUGAR NUCLEOTIDE EPIMERASE RELATED"/>
    <property type="match status" value="1"/>
</dbReference>
<evidence type="ECO:0000259" key="2">
    <source>
        <dbReference type="Pfam" id="PF01370"/>
    </source>
</evidence>
<reference evidence="4" key="1">
    <citation type="submission" date="2020-06" db="EMBL/GenBank/DDBJ databases">
        <title>Insight into the genomes of haloalkaliphilic bacilli from Kenyan soda lakes.</title>
        <authorList>
            <person name="Mwirichia R."/>
            <person name="Villamizar G.C."/>
            <person name="Poehlein A."/>
            <person name="Mugweru J."/>
            <person name="Kipnyargis A."/>
            <person name="Kiplimo D."/>
            <person name="Orwa P."/>
            <person name="Daniel R."/>
        </authorList>
    </citation>
    <scope>NUCLEOTIDE SEQUENCE</scope>
    <source>
        <strain evidence="4">B1096_S55</strain>
    </source>
</reference>
<comment type="caution">
    <text evidence="4">The sequence shown here is derived from an EMBL/GenBank/DDBJ whole genome shotgun (WGS) entry which is preliminary data.</text>
</comment>
<dbReference type="Pfam" id="PF01370">
    <property type="entry name" value="Epimerase"/>
    <property type="match status" value="1"/>
</dbReference>
<gene>
    <name evidence="4" type="ORF">HXA33_11785</name>
</gene>
<comment type="similarity">
    <text evidence="1">Belongs to the NAD(P)-dependent epimerase/dehydratase family. SDR39U1 subfamily.</text>
</comment>
<organism evidence="4 5">
    <name type="scientific">Salipaludibacillus agaradhaerens</name>
    <name type="common">Bacillus agaradhaerens</name>
    <dbReference type="NCBI Taxonomy" id="76935"/>
    <lineage>
        <taxon>Bacteria</taxon>
        <taxon>Bacillati</taxon>
        <taxon>Bacillota</taxon>
        <taxon>Bacilli</taxon>
        <taxon>Bacillales</taxon>
        <taxon>Bacillaceae</taxon>
    </lineage>
</organism>
<protein>
    <submittedName>
        <fullName evidence="4">TIGR01777 family protein</fullName>
    </submittedName>
</protein>
<dbReference type="InterPro" id="IPR001509">
    <property type="entry name" value="Epimerase_deHydtase"/>
</dbReference>
<proteinExistence type="inferred from homology"/>
<dbReference type="CDD" id="cd05242">
    <property type="entry name" value="SDR_a8"/>
    <property type="match status" value="1"/>
</dbReference>
<dbReference type="Gene3D" id="3.40.50.720">
    <property type="entry name" value="NAD(P)-binding Rossmann-like Domain"/>
    <property type="match status" value="1"/>
</dbReference>
<evidence type="ECO:0000313" key="4">
    <source>
        <dbReference type="EMBL" id="MCR6097224.1"/>
    </source>
</evidence>
<feature type="domain" description="DUF1731" evidence="3">
    <location>
        <begin position="252"/>
        <end position="298"/>
    </location>
</feature>
<accession>A0A9Q4B2P3</accession>
<sequence>MKIAITGGTGLIGQAVTKELISRDHHVLILTRNKENKKSKYGITYVEWLKDGTYPEKELEGIDGLINLAGENLNSGRWTADKKKEILQSRIVATREVVRIIEQLKKKPDVLVNGSAVGFYGTSFTQTFTEKETTPGNDFLADVVAKWENEALKAAPTVRVVCARFGLVLSVEDGALKKMLPPFRLGAGGKLGTGEQWMSWIHISDVARALAHSLTTPSLQGPVNITAPHPQMMKHFGQQLAAVLNRPFWAPVPSSLLKFILGDMSILILEGQRVLPAKLEQHDFRFQFPHLQDALTDLIKK</sequence>
<dbReference type="EMBL" id="JABXYM010000001">
    <property type="protein sequence ID" value="MCR6097224.1"/>
    <property type="molecule type" value="Genomic_DNA"/>
</dbReference>
<dbReference type="NCBIfam" id="TIGR01777">
    <property type="entry name" value="yfcH"/>
    <property type="match status" value="1"/>
</dbReference>
<evidence type="ECO:0000259" key="3">
    <source>
        <dbReference type="Pfam" id="PF08338"/>
    </source>
</evidence>
<feature type="domain" description="NAD-dependent epimerase/dehydratase" evidence="2">
    <location>
        <begin position="3"/>
        <end position="219"/>
    </location>
</feature>
<evidence type="ECO:0000313" key="5">
    <source>
        <dbReference type="Proteomes" id="UP001057753"/>
    </source>
</evidence>
<dbReference type="AlphaFoldDB" id="A0A9Q4B2P3"/>
<dbReference type="InterPro" id="IPR036291">
    <property type="entry name" value="NAD(P)-bd_dom_sf"/>
</dbReference>
<dbReference type="InterPro" id="IPR013549">
    <property type="entry name" value="DUF1731"/>
</dbReference>
<name>A0A9Q4B2P3_SALAG</name>
<dbReference type="Proteomes" id="UP001057753">
    <property type="component" value="Unassembled WGS sequence"/>
</dbReference>
<dbReference type="Pfam" id="PF08338">
    <property type="entry name" value="DUF1731"/>
    <property type="match status" value="1"/>
</dbReference>
<evidence type="ECO:0000256" key="1">
    <source>
        <dbReference type="ARBA" id="ARBA00009353"/>
    </source>
</evidence>